<dbReference type="RefSeq" id="WP_011447212.1">
    <property type="nucleotide sequence ID" value="NC_007796.1"/>
</dbReference>
<dbReference type="Proteomes" id="UP000001941">
    <property type="component" value="Chromosome"/>
</dbReference>
<dbReference type="EnsemblBacteria" id="ABD39916">
    <property type="protein sequence ID" value="ABD39916"/>
    <property type="gene ID" value="Mhun_0140"/>
</dbReference>
<dbReference type="EMBL" id="CP000254">
    <property type="protein sequence ID" value="ABD39916.1"/>
    <property type="molecule type" value="Genomic_DNA"/>
</dbReference>
<accession>Q2FMZ0</accession>
<gene>
    <name evidence="1" type="ordered locus">Mhun_0140</name>
</gene>
<evidence type="ECO:0000313" key="1">
    <source>
        <dbReference type="EMBL" id="ABD39916.1"/>
    </source>
</evidence>
<dbReference type="GeneID" id="3924570"/>
<reference evidence="2" key="1">
    <citation type="journal article" date="2016" name="Stand. Genomic Sci.">
        <title>Complete genome sequence of Methanospirillum hungatei type strain JF1.</title>
        <authorList>
            <person name="Gunsalus R.P."/>
            <person name="Cook L.E."/>
            <person name="Crable B."/>
            <person name="Rohlin L."/>
            <person name="McDonald E."/>
            <person name="Mouttaki H."/>
            <person name="Sieber J.R."/>
            <person name="Poweleit N."/>
            <person name="Zhou H."/>
            <person name="Lapidus A.L."/>
            <person name="Daligault H.E."/>
            <person name="Land M."/>
            <person name="Gilna P."/>
            <person name="Ivanova N."/>
            <person name="Kyrpides N."/>
            <person name="Culley D.E."/>
            <person name="McInerney M.J."/>
        </authorList>
    </citation>
    <scope>NUCLEOTIDE SEQUENCE [LARGE SCALE GENOMIC DNA]</scope>
    <source>
        <strain evidence="2">ATCC 27890 / DSM 864 / NBRC 100397 / JF-1</strain>
    </source>
</reference>
<evidence type="ECO:0000313" key="2">
    <source>
        <dbReference type="Proteomes" id="UP000001941"/>
    </source>
</evidence>
<protein>
    <recommendedName>
        <fullName evidence="3">YkgJ family cysteine cluster protein</fullName>
    </recommendedName>
</protein>
<name>Q2FMZ0_METHJ</name>
<organism evidence="1 2">
    <name type="scientific">Methanospirillum hungatei JF-1 (strain ATCC 27890 / DSM 864 / NBRC 100397 / JF-1)</name>
    <dbReference type="NCBI Taxonomy" id="323259"/>
    <lineage>
        <taxon>Archaea</taxon>
        <taxon>Methanobacteriati</taxon>
        <taxon>Methanobacteriota</taxon>
        <taxon>Stenosarchaea group</taxon>
        <taxon>Methanomicrobia</taxon>
        <taxon>Methanomicrobiales</taxon>
        <taxon>Methanospirillaceae</taxon>
        <taxon>Methanospirillum</taxon>
    </lineage>
</organism>
<evidence type="ECO:0008006" key="3">
    <source>
        <dbReference type="Google" id="ProtNLM"/>
    </source>
</evidence>
<sequence length="167" mass="19161">MVHINRKPILSMVFTCAQCGQCCMYLGDYIVIDAKTGPYTFSCSCVSTNTPFHAVVDEDKRKFFDNDEFPRAHPHACPFLRPTNDGRIVCTIHETSPAQCKIYRCVVVRIYSGEKQVGYITGMGALHSDDPDLRSLYELCAKQIPQGDEERDEWFARYFEKHGYRTE</sequence>
<dbReference type="KEGG" id="mhu:Mhun_0140"/>
<dbReference type="HOGENOM" id="CLU_1648320_0_0_2"/>
<dbReference type="eggNOG" id="arCOG05293">
    <property type="taxonomic scope" value="Archaea"/>
</dbReference>
<dbReference type="InParanoid" id="Q2FMZ0"/>
<dbReference type="AlphaFoldDB" id="Q2FMZ0"/>
<keyword evidence="2" id="KW-1185">Reference proteome</keyword>
<proteinExistence type="predicted"/>